<sequence length="256" mass="28728">MAEDKSSKSQKRENEFCISLNGVQVPRGTYPAVQRNAAMTKDFSRQIPKPLVVVVKLNGQPARALIDTGSLGDFVSSTFADQLGIRKIELTKPLPLQLAVQGSRSRINWGIKAQFQYQGISEQRYFDVANLSSYDIVLGTPFLYQHKVATAFNDPKVVIGSNEALPIQGVNVAKLSSRAMDLYEDRLDAVRKELVEYAQPLCRTMAETELPPFRAINHTIPLIDESKILPWRPSKCPEKFRSEWAEKRDAYLGSGR</sequence>
<gene>
    <name evidence="1" type="ORF">BT96DRAFT_844508</name>
</gene>
<dbReference type="Gene3D" id="2.40.70.10">
    <property type="entry name" value="Acid Proteases"/>
    <property type="match status" value="1"/>
</dbReference>
<evidence type="ECO:0000313" key="1">
    <source>
        <dbReference type="EMBL" id="KAE9383129.1"/>
    </source>
</evidence>
<dbReference type="AlphaFoldDB" id="A0A6A4GC76"/>
<dbReference type="Pfam" id="PF13975">
    <property type="entry name" value="gag-asp_proteas"/>
    <property type="match status" value="1"/>
</dbReference>
<dbReference type="OrthoDB" id="1750432at2759"/>
<accession>A0A6A4GC76</accession>
<keyword evidence="2" id="KW-1185">Reference proteome</keyword>
<dbReference type="EMBL" id="ML770689">
    <property type="protein sequence ID" value="KAE9383129.1"/>
    <property type="molecule type" value="Genomic_DNA"/>
</dbReference>
<protein>
    <recommendedName>
        <fullName evidence="3">Peptidase A2 domain-containing protein</fullName>
    </recommendedName>
</protein>
<reference evidence="1" key="1">
    <citation type="journal article" date="2019" name="Environ. Microbiol.">
        <title>Fungal ecological strategies reflected in gene transcription - a case study of two litter decomposers.</title>
        <authorList>
            <person name="Barbi F."/>
            <person name="Kohler A."/>
            <person name="Barry K."/>
            <person name="Baskaran P."/>
            <person name="Daum C."/>
            <person name="Fauchery L."/>
            <person name="Ihrmark K."/>
            <person name="Kuo A."/>
            <person name="LaButti K."/>
            <person name="Lipzen A."/>
            <person name="Morin E."/>
            <person name="Grigoriev I.V."/>
            <person name="Henrissat B."/>
            <person name="Lindahl B."/>
            <person name="Martin F."/>
        </authorList>
    </citation>
    <scope>NUCLEOTIDE SEQUENCE</scope>
    <source>
        <strain evidence="1">JB14</strain>
    </source>
</reference>
<proteinExistence type="predicted"/>
<dbReference type="Proteomes" id="UP000799118">
    <property type="component" value="Unassembled WGS sequence"/>
</dbReference>
<evidence type="ECO:0008006" key="3">
    <source>
        <dbReference type="Google" id="ProtNLM"/>
    </source>
</evidence>
<dbReference type="CDD" id="cd00303">
    <property type="entry name" value="retropepsin_like"/>
    <property type="match status" value="1"/>
</dbReference>
<organism evidence="1 2">
    <name type="scientific">Gymnopus androsaceus JB14</name>
    <dbReference type="NCBI Taxonomy" id="1447944"/>
    <lineage>
        <taxon>Eukaryota</taxon>
        <taxon>Fungi</taxon>
        <taxon>Dikarya</taxon>
        <taxon>Basidiomycota</taxon>
        <taxon>Agaricomycotina</taxon>
        <taxon>Agaricomycetes</taxon>
        <taxon>Agaricomycetidae</taxon>
        <taxon>Agaricales</taxon>
        <taxon>Marasmiineae</taxon>
        <taxon>Omphalotaceae</taxon>
        <taxon>Gymnopus</taxon>
    </lineage>
</organism>
<name>A0A6A4GC76_9AGAR</name>
<dbReference type="InterPro" id="IPR021109">
    <property type="entry name" value="Peptidase_aspartic_dom_sf"/>
</dbReference>
<feature type="non-terminal residue" evidence="1">
    <location>
        <position position="256"/>
    </location>
</feature>
<dbReference type="SUPFAM" id="SSF50630">
    <property type="entry name" value="Acid proteases"/>
    <property type="match status" value="1"/>
</dbReference>
<evidence type="ECO:0000313" key="2">
    <source>
        <dbReference type="Proteomes" id="UP000799118"/>
    </source>
</evidence>